<proteinExistence type="predicted"/>
<feature type="compositionally biased region" description="Gly residues" evidence="1">
    <location>
        <begin position="387"/>
        <end position="396"/>
    </location>
</feature>
<feature type="compositionally biased region" description="Polar residues" evidence="1">
    <location>
        <begin position="464"/>
        <end position="517"/>
    </location>
</feature>
<feature type="compositionally biased region" description="Basic and acidic residues" evidence="1">
    <location>
        <begin position="1547"/>
        <end position="1558"/>
    </location>
</feature>
<keyword evidence="3" id="KW-1185">Reference proteome</keyword>
<feature type="region of interest" description="Disordered" evidence="1">
    <location>
        <begin position="1495"/>
        <end position="1558"/>
    </location>
</feature>
<feature type="compositionally biased region" description="Polar residues" evidence="1">
    <location>
        <begin position="547"/>
        <end position="556"/>
    </location>
</feature>
<evidence type="ECO:0000313" key="2">
    <source>
        <dbReference type="EMBL" id="GFS18588.1"/>
    </source>
</evidence>
<feature type="compositionally biased region" description="Polar residues" evidence="1">
    <location>
        <begin position="1083"/>
        <end position="1102"/>
    </location>
</feature>
<feature type="compositionally biased region" description="Basic and acidic residues" evidence="1">
    <location>
        <begin position="33"/>
        <end position="46"/>
    </location>
</feature>
<name>A0AAV4J708_9GAST</name>
<organism evidence="2 3">
    <name type="scientific">Elysia marginata</name>
    <dbReference type="NCBI Taxonomy" id="1093978"/>
    <lineage>
        <taxon>Eukaryota</taxon>
        <taxon>Metazoa</taxon>
        <taxon>Spiralia</taxon>
        <taxon>Lophotrochozoa</taxon>
        <taxon>Mollusca</taxon>
        <taxon>Gastropoda</taxon>
        <taxon>Heterobranchia</taxon>
        <taxon>Euthyneura</taxon>
        <taxon>Panpulmonata</taxon>
        <taxon>Sacoglossa</taxon>
        <taxon>Placobranchoidea</taxon>
        <taxon>Plakobranchidae</taxon>
        <taxon>Elysia</taxon>
    </lineage>
</organism>
<evidence type="ECO:0000256" key="1">
    <source>
        <dbReference type="SAM" id="MobiDB-lite"/>
    </source>
</evidence>
<protein>
    <recommendedName>
        <fullName evidence="4">BZIP domain-containing protein</fullName>
    </recommendedName>
</protein>
<feature type="region of interest" description="Disordered" evidence="1">
    <location>
        <begin position="93"/>
        <end position="115"/>
    </location>
</feature>
<feature type="compositionally biased region" description="Acidic residues" evidence="1">
    <location>
        <begin position="1352"/>
        <end position="1370"/>
    </location>
</feature>
<accession>A0AAV4J708</accession>
<evidence type="ECO:0000313" key="3">
    <source>
        <dbReference type="Proteomes" id="UP000762676"/>
    </source>
</evidence>
<feature type="compositionally biased region" description="Low complexity" evidence="1">
    <location>
        <begin position="1111"/>
        <end position="1128"/>
    </location>
</feature>
<comment type="caution">
    <text evidence="2">The sequence shown here is derived from an EMBL/GenBank/DDBJ whole genome shotgun (WGS) entry which is preliminary data.</text>
</comment>
<feature type="compositionally biased region" description="Polar residues" evidence="1">
    <location>
        <begin position="1438"/>
        <end position="1449"/>
    </location>
</feature>
<dbReference type="EMBL" id="BMAT01013703">
    <property type="protein sequence ID" value="GFS18588.1"/>
    <property type="molecule type" value="Genomic_DNA"/>
</dbReference>
<feature type="region of interest" description="Disordered" evidence="1">
    <location>
        <begin position="1015"/>
        <end position="1051"/>
    </location>
</feature>
<feature type="region of interest" description="Disordered" evidence="1">
    <location>
        <begin position="285"/>
        <end position="319"/>
    </location>
</feature>
<feature type="region of interest" description="Disordered" evidence="1">
    <location>
        <begin position="745"/>
        <end position="764"/>
    </location>
</feature>
<dbReference type="Proteomes" id="UP000762676">
    <property type="component" value="Unassembled WGS sequence"/>
</dbReference>
<feature type="compositionally biased region" description="Basic and acidic residues" evidence="1">
    <location>
        <begin position="294"/>
        <end position="304"/>
    </location>
</feature>
<feature type="region of interest" description="Disordered" evidence="1">
    <location>
        <begin position="1083"/>
        <end position="1150"/>
    </location>
</feature>
<evidence type="ECO:0008006" key="4">
    <source>
        <dbReference type="Google" id="ProtNLM"/>
    </source>
</evidence>
<sequence length="1558" mass="170242">MGQLLSARIFSIVRERAGGSFEAEEDTGTTATTRDDNDSGSEKASSDLKTPPLSLATNSGEHETKDSSLIEAVFDLRGACNIHDIKQFQKGSPQVNGLEERDKDWDAGNANRSSAGEGCNCFRRKSGRIKRTGPFACSVNHECGETFCHHANTGSRKLNDLSVHKRPTSHCDDAVVERDHPGLVKKDLASCFSAQSAKSLDTKINPVFSDTSGGDIPKSSPAYSVHWCEIGSFKANSPNTCSVDVNGYQAHTEEVSDSTCNCPRLWKLVCLPSCFETRWNGIGCTHHPSSPSHPRRDDVERGNEDANASNRAHESPSRCHDKFSHALGRAVGCCCRGVDASHIEPEDTRMRSDSVVIVDILGGLSSSTADKNAMSVGSNGGNANCNDGGGGGGGRGDSADVLHRGASGRPGSRQEPTVIVEQPRASGVLPDELLRTGSVQSDSSGFGDADPTPDSGHSEADQPKMSSLGSSHESGDTTLAGSSGSQNQHRLHLQHTQQAQVNRGEIATQTPAHSTKFNSEEEDKGGKKSPLPGQDHSSFITTCFIPSLTQRESQASEGLRNRHGNNQNPALASSHAYLHQHQPRQLYALPNQQQHYGDPQLSSHKSEALFYVPQSPPSQPPGLSHPFNSAPYHHTYEHPAGMYHPPGPSSYHSGLGFPEARDHYRYSDYEDSDPGFYPRRFPHSRSYRSAMSDSEWSGYPDRDYFGQSGFYDYNYNYAPPPHRRYFQRHRSLDYTGFPADYMDYPSDGYADGERDNPDDPGLPARKYRSQLELFTTGKGRVTTGSSSFLKRAQSEDNGTGAEGTEKLKGGLGRNQMPLSEELAAALGGSCPPQNTEREFENKVSKDISALRTPTKTSMAFTSTKTVFTARTPEANANSKHKQSLVSSIFIPTSPSLTLTPATPEVSKVASDVSVSAITSPESSHVFGATADTQPDSSHISGQNLPALAGNLRSLPQGQHSTPLDPPNQQTMITITTTSSGSFSSGQLPTPVTFATSGTPQTFSLSSSSASASAFKSRKPKSCDILDDDDDIEFSTGVQPSEVRSGTDPPAAAASASFVSQVFIESKGGGDVSKKDGPVLNIAVTSPFTSSRPSSQHSDSLPGSPSLRHRYSGGPVPSPSRRYPPYNGYPAPPYHPHRSYSSSSSSLPPMPFSAHPHRLSFSRGSDDMDGYFSSSMAESSSDMSFRSTPEWGGRSGIFNSRKLARLINQPVYFKGHRRPGCNYRPRRLFKEWAMLSKRKRLQEENRLLQHTLHKYKTELSLMESALKIDFQAAVPDMTQEERDQVAQVEWLWSQVKSEVAEMERLLMSRIKSVQSGNDFHTLLANMGVINKITELLKEQVYQQQVISSRGTEADDEDDNESLNNEEEVEDTADDLEILEEDVEHGSSGHTDPFWDWRNRSYHGLPHHPRPSLSWMAGVGTASTPRLRSRGNSSTGSGSKGQVRSASSTSNLQEDLNISLEQMKSSLLSQMQQEIKDSTRKLELDLKAKDKEIQELKNHIGSRPAQSTPDLTHRTVFKFHTRDWSSRPSTPQSQSSDPARKRSRSRSRMMGDRIVQETDV</sequence>
<feature type="region of interest" description="Disordered" evidence="1">
    <location>
        <begin position="384"/>
        <end position="570"/>
    </location>
</feature>
<feature type="region of interest" description="Disordered" evidence="1">
    <location>
        <begin position="782"/>
        <end position="812"/>
    </location>
</feature>
<reference evidence="2 3" key="1">
    <citation type="journal article" date="2021" name="Elife">
        <title>Chloroplast acquisition without the gene transfer in kleptoplastic sea slugs, Plakobranchus ocellatus.</title>
        <authorList>
            <person name="Maeda T."/>
            <person name="Takahashi S."/>
            <person name="Yoshida T."/>
            <person name="Shimamura S."/>
            <person name="Takaki Y."/>
            <person name="Nagai Y."/>
            <person name="Toyoda A."/>
            <person name="Suzuki Y."/>
            <person name="Arimoto A."/>
            <person name="Ishii H."/>
            <person name="Satoh N."/>
            <person name="Nishiyama T."/>
            <person name="Hasebe M."/>
            <person name="Maruyama T."/>
            <person name="Minagawa J."/>
            <person name="Obokata J."/>
            <person name="Shigenobu S."/>
        </authorList>
    </citation>
    <scope>NUCLEOTIDE SEQUENCE [LARGE SCALE GENOMIC DNA]</scope>
</reference>
<gene>
    <name evidence="2" type="ORF">ElyMa_006851500</name>
</gene>
<feature type="region of interest" description="Disordered" evidence="1">
    <location>
        <begin position="1406"/>
        <end position="1449"/>
    </location>
</feature>
<feature type="compositionally biased region" description="Low complexity" evidence="1">
    <location>
        <begin position="1524"/>
        <end position="1535"/>
    </location>
</feature>
<feature type="region of interest" description="Disordered" evidence="1">
    <location>
        <begin position="1346"/>
        <end position="1370"/>
    </location>
</feature>
<feature type="region of interest" description="Disordered" evidence="1">
    <location>
        <begin position="19"/>
        <end position="66"/>
    </location>
</feature>
<dbReference type="CDD" id="cd12083">
    <property type="entry name" value="DD_cGKI"/>
    <property type="match status" value="1"/>
</dbReference>